<comment type="catalytic activity">
    <reaction evidence="6">
        <text>O-phospho-L-threonyl-[protein] + H2O = L-threonyl-[protein] + phosphate</text>
        <dbReference type="Rhea" id="RHEA:47004"/>
        <dbReference type="Rhea" id="RHEA-COMP:11060"/>
        <dbReference type="Rhea" id="RHEA-COMP:11605"/>
        <dbReference type="ChEBI" id="CHEBI:15377"/>
        <dbReference type="ChEBI" id="CHEBI:30013"/>
        <dbReference type="ChEBI" id="CHEBI:43474"/>
        <dbReference type="ChEBI" id="CHEBI:61977"/>
        <dbReference type="EC" id="3.1.3.16"/>
    </reaction>
</comment>
<keyword evidence="6" id="KW-0378">Hydrolase</keyword>
<sequence>PQRVHAHYAYHIIRDATAILRRLPNLNQASTAVGKQITICGDLHGKLQDLLVILHKNGLPCAENPYVFNGDFVDRGKRSMEVLLLLCALLIVFPGAVFLNRGNHEDRAINVRYGFIREVRTKYRMQSERLLHQIERLYRALPLGTVVDSQVLVVHGGISNKTDLREIWTLDRFKLASLMDPPQSAKENPDGTEEDDTPERRAWRQVFDILWSDPQVADGCSHNTLRGAGTYFGPDVTEEFLRRHDLRLLVRSHECKLEGYELAHNNKCITIFSASDYYEVGSNKGAYVKLSGNPLTPQFVQFQVSAAKSNKRRLTFRQRVGLVERSALKSLAATIEARRIGLEAEFKTRDPESKGTISVKEWCEAMQNGTGLSVPWRLLRDRVLSPAAAEEAAKTGLIKYSETFCGPGSQSGCYVTEALYRDKMALESLFSALDTDHSGTISMTELKQACSLLPNDGSEPGQLCTRLARCLDFNQDGRVDLNEFLEAFRLVESRRPVEPNESPDEED</sequence>
<dbReference type="AlphaFoldDB" id="A0A8S1D244"/>
<feature type="domain" description="EF-hand" evidence="9">
    <location>
        <begin position="421"/>
        <end position="456"/>
    </location>
</feature>
<dbReference type="PANTHER" id="PTHR45668">
    <property type="entry name" value="SERINE/THREONINE-PROTEIN PHOSPHATASE 5-RELATED"/>
    <property type="match status" value="1"/>
</dbReference>
<dbReference type="PRINTS" id="PR00114">
    <property type="entry name" value="STPHPHTASE"/>
</dbReference>
<proteinExistence type="inferred from homology"/>
<keyword evidence="8" id="KW-0472">Membrane</keyword>
<dbReference type="Proteomes" id="UP000494165">
    <property type="component" value="Unassembled WGS sequence"/>
</dbReference>
<dbReference type="PROSITE" id="PS00125">
    <property type="entry name" value="SER_THR_PHOSPHATASE"/>
    <property type="match status" value="1"/>
</dbReference>
<keyword evidence="5" id="KW-0464">Manganese</keyword>
<feature type="region of interest" description="Disordered" evidence="7">
    <location>
        <begin position="180"/>
        <end position="199"/>
    </location>
</feature>
<keyword evidence="11" id="KW-1185">Reference proteome</keyword>
<keyword evidence="8" id="KW-1133">Transmembrane helix</keyword>
<dbReference type="SMART" id="SM00156">
    <property type="entry name" value="PP2Ac"/>
    <property type="match status" value="1"/>
</dbReference>
<reference evidence="10 11" key="1">
    <citation type="submission" date="2020-04" db="EMBL/GenBank/DDBJ databases">
        <authorList>
            <person name="Alioto T."/>
            <person name="Alioto T."/>
            <person name="Gomez Garrido J."/>
        </authorList>
    </citation>
    <scope>NUCLEOTIDE SEQUENCE [LARGE SCALE GENOMIC DNA]</scope>
</reference>
<dbReference type="OrthoDB" id="442428at2759"/>
<comment type="similarity">
    <text evidence="2 6">Belongs to the PPP phosphatase family.</text>
</comment>
<dbReference type="InterPro" id="IPR011992">
    <property type="entry name" value="EF-hand-dom_pair"/>
</dbReference>
<name>A0A8S1D244_9INSE</name>
<feature type="non-terminal residue" evidence="10">
    <location>
        <position position="1"/>
    </location>
</feature>
<dbReference type="SUPFAM" id="SSF56300">
    <property type="entry name" value="Metallo-dependent phosphatases"/>
    <property type="match status" value="1"/>
</dbReference>
<dbReference type="Pfam" id="PF13499">
    <property type="entry name" value="EF-hand_7"/>
    <property type="match status" value="1"/>
</dbReference>
<dbReference type="EMBL" id="CADEPI010000125">
    <property type="protein sequence ID" value="CAB3376156.1"/>
    <property type="molecule type" value="Genomic_DNA"/>
</dbReference>
<evidence type="ECO:0000256" key="7">
    <source>
        <dbReference type="SAM" id="MobiDB-lite"/>
    </source>
</evidence>
<evidence type="ECO:0000256" key="2">
    <source>
        <dbReference type="ARBA" id="ARBA00008294"/>
    </source>
</evidence>
<protein>
    <recommendedName>
        <fullName evidence="6">Serine/threonine-protein phosphatase</fullName>
        <ecNumber evidence="6">3.1.3.16</ecNumber>
    </recommendedName>
</protein>
<dbReference type="SMART" id="SM00054">
    <property type="entry name" value="EFh"/>
    <property type="match status" value="3"/>
</dbReference>
<accession>A0A8S1D244</accession>
<evidence type="ECO:0000259" key="9">
    <source>
        <dbReference type="PROSITE" id="PS50222"/>
    </source>
</evidence>
<dbReference type="InterPro" id="IPR002048">
    <property type="entry name" value="EF_hand_dom"/>
</dbReference>
<dbReference type="InterPro" id="IPR051134">
    <property type="entry name" value="PPP_phosphatase"/>
</dbReference>
<feature type="domain" description="EF-hand" evidence="9">
    <location>
        <begin position="459"/>
        <end position="494"/>
    </location>
</feature>
<dbReference type="GO" id="GO:0005509">
    <property type="term" value="F:calcium ion binding"/>
    <property type="evidence" value="ECO:0007669"/>
    <property type="project" value="InterPro"/>
</dbReference>
<comment type="caution">
    <text evidence="10">The sequence shown here is derived from an EMBL/GenBank/DDBJ whole genome shotgun (WGS) entry which is preliminary data.</text>
</comment>
<evidence type="ECO:0000256" key="4">
    <source>
        <dbReference type="ARBA" id="ARBA00022837"/>
    </source>
</evidence>
<dbReference type="InterPro" id="IPR018247">
    <property type="entry name" value="EF_Hand_1_Ca_BS"/>
</dbReference>
<evidence type="ECO:0000256" key="6">
    <source>
        <dbReference type="RuleBase" id="RU004273"/>
    </source>
</evidence>
<dbReference type="PROSITE" id="PS50222">
    <property type="entry name" value="EF_HAND_2"/>
    <property type="match status" value="2"/>
</dbReference>
<dbReference type="SUPFAM" id="SSF47473">
    <property type="entry name" value="EF-hand"/>
    <property type="match status" value="1"/>
</dbReference>
<dbReference type="PROSITE" id="PS00018">
    <property type="entry name" value="EF_HAND_1"/>
    <property type="match status" value="2"/>
</dbReference>
<evidence type="ECO:0000256" key="5">
    <source>
        <dbReference type="ARBA" id="ARBA00023211"/>
    </source>
</evidence>
<dbReference type="Gene3D" id="1.10.238.10">
    <property type="entry name" value="EF-hand"/>
    <property type="match status" value="1"/>
</dbReference>
<feature type="transmembrane region" description="Helical" evidence="8">
    <location>
        <begin position="82"/>
        <end position="99"/>
    </location>
</feature>
<dbReference type="InterPro" id="IPR029052">
    <property type="entry name" value="Metallo-depent_PP-like"/>
</dbReference>
<organism evidence="10 11">
    <name type="scientific">Cloeon dipterum</name>
    <dbReference type="NCBI Taxonomy" id="197152"/>
    <lineage>
        <taxon>Eukaryota</taxon>
        <taxon>Metazoa</taxon>
        <taxon>Ecdysozoa</taxon>
        <taxon>Arthropoda</taxon>
        <taxon>Hexapoda</taxon>
        <taxon>Insecta</taxon>
        <taxon>Pterygota</taxon>
        <taxon>Palaeoptera</taxon>
        <taxon>Ephemeroptera</taxon>
        <taxon>Pisciforma</taxon>
        <taxon>Baetidae</taxon>
        <taxon>Cloeon</taxon>
    </lineage>
</organism>
<dbReference type="GO" id="GO:0004722">
    <property type="term" value="F:protein serine/threonine phosphatase activity"/>
    <property type="evidence" value="ECO:0007669"/>
    <property type="project" value="UniProtKB-EC"/>
</dbReference>
<evidence type="ECO:0000256" key="8">
    <source>
        <dbReference type="SAM" id="Phobius"/>
    </source>
</evidence>
<keyword evidence="4" id="KW-0106">Calcium</keyword>
<keyword evidence="8" id="KW-0812">Transmembrane</keyword>
<comment type="cofactor">
    <cofactor evidence="1">
        <name>Mn(2+)</name>
        <dbReference type="ChEBI" id="CHEBI:29035"/>
    </cofactor>
</comment>
<evidence type="ECO:0000256" key="1">
    <source>
        <dbReference type="ARBA" id="ARBA00001936"/>
    </source>
</evidence>
<keyword evidence="3" id="KW-0479">Metal-binding</keyword>
<evidence type="ECO:0000313" key="11">
    <source>
        <dbReference type="Proteomes" id="UP000494165"/>
    </source>
</evidence>
<dbReference type="Pfam" id="PF00149">
    <property type="entry name" value="Metallophos"/>
    <property type="match status" value="1"/>
</dbReference>
<evidence type="ECO:0000256" key="3">
    <source>
        <dbReference type="ARBA" id="ARBA00022723"/>
    </source>
</evidence>
<dbReference type="PANTHER" id="PTHR45668:SF3">
    <property type="entry name" value="SERINE_THREONINE-PROTEIN PHOSPHATASE RDGC"/>
    <property type="match status" value="1"/>
</dbReference>
<dbReference type="InterPro" id="IPR004843">
    <property type="entry name" value="Calcineurin-like_PHP"/>
</dbReference>
<evidence type="ECO:0000313" key="10">
    <source>
        <dbReference type="EMBL" id="CAB3376156.1"/>
    </source>
</evidence>
<dbReference type="EC" id="3.1.3.16" evidence="6"/>
<dbReference type="Gene3D" id="3.60.21.10">
    <property type="match status" value="1"/>
</dbReference>
<dbReference type="InterPro" id="IPR006186">
    <property type="entry name" value="Ser/Thr-sp_prot-phosphatase"/>
</dbReference>
<gene>
    <name evidence="10" type="ORF">CLODIP_2_CD00734</name>
</gene>